<accession>A0A0K9GNB5</accession>
<sequence length="76" mass="8688">MALHYTCRHCGTKIGTISETILHSEQLGLTQLNDEERQDMIAYDSVGNVHVKAICEDCHEALQRNPDLHQNDYIIH</sequence>
<dbReference type="AlphaFoldDB" id="A0A0K9GNB5"/>
<keyword evidence="2" id="KW-1185">Reference proteome</keyword>
<dbReference type="STRING" id="1679170.AC625_00220"/>
<dbReference type="RefSeq" id="WP_049679493.1">
    <property type="nucleotide sequence ID" value="NZ_JBIVOD010000018.1"/>
</dbReference>
<proteinExistence type="predicted"/>
<dbReference type="PATRIC" id="fig|1679170.3.peg.46"/>
<gene>
    <name evidence="1" type="ORF">AC625_00220</name>
</gene>
<evidence type="ECO:0000313" key="1">
    <source>
        <dbReference type="EMBL" id="KMY48163.1"/>
    </source>
</evidence>
<reference evidence="2" key="1">
    <citation type="submission" date="2015-07" db="EMBL/GenBank/DDBJ databases">
        <title>Genome sequencing project for genomic taxonomy and phylogenomics of Bacillus-like bacteria.</title>
        <authorList>
            <person name="Liu B."/>
            <person name="Wang J."/>
            <person name="Zhu Y."/>
            <person name="Liu G."/>
            <person name="Chen Q."/>
            <person name="Chen Z."/>
            <person name="Lan J."/>
            <person name="Che J."/>
            <person name="Ge C."/>
            <person name="Shi H."/>
            <person name="Pan Z."/>
            <person name="Liu X."/>
        </authorList>
    </citation>
    <scope>NUCLEOTIDE SEQUENCE [LARGE SCALE GENOMIC DNA]</scope>
    <source>
        <strain evidence="2">FJAT-27997</strain>
    </source>
</reference>
<name>A0A0K9GNB5_9BACI</name>
<dbReference type="GO" id="GO:0010468">
    <property type="term" value="P:regulation of gene expression"/>
    <property type="evidence" value="ECO:0007669"/>
    <property type="project" value="InterPro"/>
</dbReference>
<dbReference type="Proteomes" id="UP000037146">
    <property type="component" value="Unassembled WGS sequence"/>
</dbReference>
<dbReference type="InterPro" id="IPR020115">
    <property type="entry name" value="Fin"/>
</dbReference>
<evidence type="ECO:0008006" key="3">
    <source>
        <dbReference type="Google" id="ProtNLM"/>
    </source>
</evidence>
<organism evidence="1 2">
    <name type="scientific">Peribacillus loiseleuriae</name>
    <dbReference type="NCBI Taxonomy" id="1679170"/>
    <lineage>
        <taxon>Bacteria</taxon>
        <taxon>Bacillati</taxon>
        <taxon>Bacillota</taxon>
        <taxon>Bacilli</taxon>
        <taxon>Bacillales</taxon>
        <taxon>Bacillaceae</taxon>
        <taxon>Peribacillus</taxon>
    </lineage>
</organism>
<evidence type="ECO:0000313" key="2">
    <source>
        <dbReference type="Proteomes" id="UP000037146"/>
    </source>
</evidence>
<dbReference type="EMBL" id="LFZW01000001">
    <property type="protein sequence ID" value="KMY48163.1"/>
    <property type="molecule type" value="Genomic_DNA"/>
</dbReference>
<dbReference type="Pfam" id="PF10955">
    <property type="entry name" value="Fin"/>
    <property type="match status" value="1"/>
</dbReference>
<dbReference type="OrthoDB" id="2084556at2"/>
<comment type="caution">
    <text evidence="1">The sequence shown here is derived from an EMBL/GenBank/DDBJ whole genome shotgun (WGS) entry which is preliminary data.</text>
</comment>
<protein>
    <recommendedName>
        <fullName evidence="3">Peptide ABC transporter permease</fullName>
    </recommendedName>
</protein>